<comment type="caution">
    <text evidence="1">The sequence shown here is derived from an EMBL/GenBank/DDBJ whole genome shotgun (WGS) entry which is preliminary data.</text>
</comment>
<organism evidence="1 2">
    <name type="scientific">Methylomonas koyamae</name>
    <dbReference type="NCBI Taxonomy" id="702114"/>
    <lineage>
        <taxon>Bacteria</taxon>
        <taxon>Pseudomonadati</taxon>
        <taxon>Pseudomonadota</taxon>
        <taxon>Gammaproteobacteria</taxon>
        <taxon>Methylococcales</taxon>
        <taxon>Methylococcaceae</taxon>
        <taxon>Methylomonas</taxon>
    </lineage>
</organism>
<keyword evidence="2" id="KW-1185">Reference proteome</keyword>
<dbReference type="EMBL" id="LUUK01000225">
    <property type="protein sequence ID" value="OAI11956.1"/>
    <property type="molecule type" value="Genomic_DNA"/>
</dbReference>
<evidence type="ECO:0000313" key="1">
    <source>
        <dbReference type="EMBL" id="OAI11956.1"/>
    </source>
</evidence>
<dbReference type="OrthoDB" id="5570798at2"/>
<name>A0A177N1X8_9GAMM</name>
<reference evidence="2" key="1">
    <citation type="submission" date="2016-03" db="EMBL/GenBank/DDBJ databases">
        <authorList>
            <person name="Heylen K."/>
            <person name="De Vos P."/>
            <person name="Vekeman B."/>
        </authorList>
    </citation>
    <scope>NUCLEOTIDE SEQUENCE [LARGE SCALE GENOMIC DNA]</scope>
    <source>
        <strain evidence="2">R-45383</strain>
    </source>
</reference>
<gene>
    <name evidence="1" type="ORF">A1355_15000</name>
</gene>
<sequence length="90" mass="10495">MNKITPRLIRDLNETLPEGTECYLCEAVRNALFNYRKGREPSNYIDKEQALPMLAQRLGRGLKNFFVDDVRQALDAYEDARVGRKFSWPT</sequence>
<evidence type="ECO:0000313" key="2">
    <source>
        <dbReference type="Proteomes" id="UP000077628"/>
    </source>
</evidence>
<dbReference type="Proteomes" id="UP000077628">
    <property type="component" value="Unassembled WGS sequence"/>
</dbReference>
<proteinExistence type="predicted"/>
<dbReference type="AlphaFoldDB" id="A0A177N1X8"/>
<dbReference type="RefSeq" id="WP_064031556.1">
    <property type="nucleotide sequence ID" value="NZ_LUUK01000225.1"/>
</dbReference>
<accession>A0A177N1X8</accession>
<protein>
    <submittedName>
        <fullName evidence="1">Uncharacterized protein</fullName>
    </submittedName>
</protein>